<name>A0A0K0MQ01_PECCA</name>
<keyword evidence="1" id="KW-0614">Plasmid</keyword>
<proteinExistence type="predicted"/>
<reference evidence="1" key="1">
    <citation type="journal article" date="2015" name="Environ. Microbiol.">
        <title>Plasmids from the gut microbiome of cabbage root fly larvae encode SaxA that catalyses the conversion of the plant toxin 2-phenylethyl isothiocyanate.</title>
        <authorList>
            <person name="Welte C.U."/>
            <person name="de Graaf R.M."/>
            <person name="van den Bosch T.J."/>
            <person name="Op den Camp H.J."/>
            <person name="van Dam N.M."/>
            <person name="Jetten M.S."/>
        </authorList>
    </citation>
    <scope>NUCLEOTIDE SEQUENCE</scope>
    <source>
        <plasmid evidence="1">Drgb1</plasmid>
    </source>
</reference>
<dbReference type="RefSeq" id="WP_181374689.1">
    <property type="nucleotide sequence ID" value="NZ_KP942676.1"/>
</dbReference>
<accession>A0A0K0MQ01</accession>
<evidence type="ECO:0000313" key="1">
    <source>
        <dbReference type="EMBL" id="AKG47524.1"/>
    </source>
</evidence>
<sequence>MTIKTTDPIIRNDGTGRMIKQHPSYGNVSLSVTQTNGTHLYGSDLNHQSYMHFVVSLGEEQRESETDIHYSKAYGLGKSPVLVEFSMSMSQYVSLITTPNTGSGVPCTLNRYRTNDMVEPPMATRPAPFHERLANDVEAAAAKEVEKLQETLLFVNELVEKGKAGKKEISELQRMLTSQISNLPDNLAFSVTLAKEAVDKTVERGKTELEAAMVNSMIRFGMERIEQLEDRPVLSVPDVNLISK</sequence>
<gene>
    <name evidence="1" type="ORF">pA_00084</name>
</gene>
<organism evidence="1">
    <name type="scientific">Pectobacterium carotovorum</name>
    <name type="common">Erwinia carotovora</name>
    <dbReference type="NCBI Taxonomy" id="554"/>
    <lineage>
        <taxon>Bacteria</taxon>
        <taxon>Pseudomonadati</taxon>
        <taxon>Pseudomonadota</taxon>
        <taxon>Gammaproteobacteria</taxon>
        <taxon>Enterobacterales</taxon>
        <taxon>Pectobacteriaceae</taxon>
        <taxon>Pectobacterium</taxon>
    </lineage>
</organism>
<protein>
    <submittedName>
        <fullName evidence="1">Uncharacterized protein</fullName>
    </submittedName>
</protein>
<dbReference type="AlphaFoldDB" id="A0A0K0MQ01"/>
<dbReference type="EMBL" id="KP942676">
    <property type="protein sequence ID" value="AKG47524.1"/>
    <property type="molecule type" value="Genomic_DNA"/>
</dbReference>
<reference evidence="1" key="2">
    <citation type="submission" date="2015-03" db="EMBL/GenBank/DDBJ databases">
        <authorList>
            <person name="Welte C."/>
            <person name="de Graaf R."/>
            <person name="van den Bosch T.J.M."/>
            <person name="Op den Camp H."/>
            <person name="van Dam N."/>
            <person name="Jetten M."/>
        </authorList>
    </citation>
    <scope>NUCLEOTIDE SEQUENCE</scope>
    <source>
        <plasmid evidence="1">Drgb1</plasmid>
    </source>
</reference>
<geneLocation type="plasmid" evidence="1">
    <name>Drgb1</name>
</geneLocation>